<dbReference type="InterPro" id="IPR036291">
    <property type="entry name" value="NAD(P)-bd_dom_sf"/>
</dbReference>
<organism evidence="5 6">
    <name type="scientific">Catellatospora chokoriensis</name>
    <dbReference type="NCBI Taxonomy" id="310353"/>
    <lineage>
        <taxon>Bacteria</taxon>
        <taxon>Bacillati</taxon>
        <taxon>Actinomycetota</taxon>
        <taxon>Actinomycetes</taxon>
        <taxon>Micromonosporales</taxon>
        <taxon>Micromonosporaceae</taxon>
        <taxon>Catellatospora</taxon>
    </lineage>
</organism>
<feature type="region of interest" description="Disordered" evidence="3">
    <location>
        <begin position="188"/>
        <end position="210"/>
    </location>
</feature>
<comment type="similarity">
    <text evidence="1">Belongs to the short-chain dehydrogenases/reductases (SDR) family.</text>
</comment>
<dbReference type="InterPro" id="IPR020904">
    <property type="entry name" value="Sc_DH/Rdtase_CS"/>
</dbReference>
<evidence type="ECO:0000256" key="1">
    <source>
        <dbReference type="ARBA" id="ARBA00006484"/>
    </source>
</evidence>
<dbReference type="SMART" id="SM00822">
    <property type="entry name" value="PKS_KR"/>
    <property type="match status" value="1"/>
</dbReference>
<dbReference type="GO" id="GO:0016614">
    <property type="term" value="F:oxidoreductase activity, acting on CH-OH group of donors"/>
    <property type="evidence" value="ECO:0007669"/>
    <property type="project" value="UniProtKB-ARBA"/>
</dbReference>
<evidence type="ECO:0000313" key="5">
    <source>
        <dbReference type="EMBL" id="GIF88146.1"/>
    </source>
</evidence>
<sequence>MGIIIVTGGSRGIGAATCVKLAMAGHDVAVGYRGDADAAAEVVAKVEASGRRAIAVRVDVSDGTQVRELFDRTQAELGTPTGLVNNAAVSSAIGPFTELSEADLRRVVEVNVVGAFLCAQQAARRMGPGGAIVNVSSVAATLGSPGEYVHYAASKAAVETLTVGLSKELGPAGIRVNTVSPGVIHTGFHAGSGEPGRADRLGPAAPLGRSGQPEEVANAIVWLLSDEASYTTGATLKVSGGR</sequence>
<dbReference type="EMBL" id="BONG01000007">
    <property type="protein sequence ID" value="GIF88146.1"/>
    <property type="molecule type" value="Genomic_DNA"/>
</dbReference>
<feature type="domain" description="Ketoreductase" evidence="4">
    <location>
        <begin position="2"/>
        <end position="216"/>
    </location>
</feature>
<dbReference type="CDD" id="cd05233">
    <property type="entry name" value="SDR_c"/>
    <property type="match status" value="1"/>
</dbReference>
<evidence type="ECO:0000256" key="2">
    <source>
        <dbReference type="ARBA" id="ARBA00023002"/>
    </source>
</evidence>
<gene>
    <name evidence="5" type="ORF">Cch02nite_15900</name>
</gene>
<dbReference type="AlphaFoldDB" id="A0A8J3JND6"/>
<dbReference type="Gene3D" id="3.40.50.720">
    <property type="entry name" value="NAD(P)-binding Rossmann-like Domain"/>
    <property type="match status" value="1"/>
</dbReference>
<name>A0A8J3JND6_9ACTN</name>
<dbReference type="PROSITE" id="PS00061">
    <property type="entry name" value="ADH_SHORT"/>
    <property type="match status" value="1"/>
</dbReference>
<evidence type="ECO:0000313" key="6">
    <source>
        <dbReference type="Proteomes" id="UP000619293"/>
    </source>
</evidence>
<evidence type="ECO:0000259" key="4">
    <source>
        <dbReference type="SMART" id="SM00822"/>
    </source>
</evidence>
<dbReference type="PANTHER" id="PTHR48107">
    <property type="entry name" value="NADPH-DEPENDENT ALDEHYDE REDUCTASE-LIKE PROTEIN, CHLOROPLASTIC-RELATED"/>
    <property type="match status" value="1"/>
</dbReference>
<dbReference type="RefSeq" id="WP_191839925.1">
    <property type="nucleotide sequence ID" value="NZ_BAAALB010000020.1"/>
</dbReference>
<dbReference type="Proteomes" id="UP000619293">
    <property type="component" value="Unassembled WGS sequence"/>
</dbReference>
<dbReference type="InterPro" id="IPR002347">
    <property type="entry name" value="SDR_fam"/>
</dbReference>
<dbReference type="PANTHER" id="PTHR48107:SF7">
    <property type="entry name" value="RE15974P"/>
    <property type="match status" value="1"/>
</dbReference>
<evidence type="ECO:0000256" key="3">
    <source>
        <dbReference type="SAM" id="MobiDB-lite"/>
    </source>
</evidence>
<proteinExistence type="inferred from homology"/>
<dbReference type="Pfam" id="PF13561">
    <property type="entry name" value="adh_short_C2"/>
    <property type="match status" value="1"/>
</dbReference>
<comment type="caution">
    <text evidence="5">The sequence shown here is derived from an EMBL/GenBank/DDBJ whole genome shotgun (WGS) entry which is preliminary data.</text>
</comment>
<keyword evidence="6" id="KW-1185">Reference proteome</keyword>
<dbReference type="PRINTS" id="PR00081">
    <property type="entry name" value="GDHRDH"/>
</dbReference>
<keyword evidence="2" id="KW-0560">Oxidoreductase</keyword>
<dbReference type="InterPro" id="IPR057326">
    <property type="entry name" value="KR_dom"/>
</dbReference>
<reference evidence="5 6" key="1">
    <citation type="submission" date="2021-01" db="EMBL/GenBank/DDBJ databases">
        <title>Whole genome shotgun sequence of Catellatospora chokoriensis NBRC 107358.</title>
        <authorList>
            <person name="Komaki H."/>
            <person name="Tamura T."/>
        </authorList>
    </citation>
    <scope>NUCLEOTIDE SEQUENCE [LARGE SCALE GENOMIC DNA]</scope>
    <source>
        <strain evidence="5 6">NBRC 107358</strain>
    </source>
</reference>
<dbReference type="SUPFAM" id="SSF51735">
    <property type="entry name" value="NAD(P)-binding Rossmann-fold domains"/>
    <property type="match status" value="1"/>
</dbReference>
<protein>
    <submittedName>
        <fullName evidence="5">Oxidoreductase</fullName>
    </submittedName>
</protein>
<accession>A0A8J3JND6</accession>
<dbReference type="PRINTS" id="PR00080">
    <property type="entry name" value="SDRFAMILY"/>
</dbReference>
<dbReference type="FunFam" id="3.40.50.720:FF:000084">
    <property type="entry name" value="Short-chain dehydrogenase reductase"/>
    <property type="match status" value="1"/>
</dbReference>